<proteinExistence type="predicted"/>
<accession>A0A5N5CUM2</accession>
<reference evidence="1 2" key="1">
    <citation type="journal article" date="2019" name="Sci. Rep.">
        <title>A multi-omics analysis of the grapevine pathogen Lasiodiplodia theobromae reveals that temperature affects the expression of virulence- and pathogenicity-related genes.</title>
        <authorList>
            <person name="Felix C."/>
            <person name="Meneses R."/>
            <person name="Goncalves M.F.M."/>
            <person name="Tilleman L."/>
            <person name="Duarte A.S."/>
            <person name="Jorrin-Novo J.V."/>
            <person name="Van de Peer Y."/>
            <person name="Deforce D."/>
            <person name="Van Nieuwerburgh F."/>
            <person name="Esteves A.C."/>
            <person name="Alves A."/>
        </authorList>
    </citation>
    <scope>NUCLEOTIDE SEQUENCE [LARGE SCALE GENOMIC DNA]</scope>
    <source>
        <strain evidence="1 2">LA-SOL3</strain>
    </source>
</reference>
<dbReference type="EMBL" id="VCHE01000238">
    <property type="protein sequence ID" value="KAB2569021.1"/>
    <property type="molecule type" value="Genomic_DNA"/>
</dbReference>
<evidence type="ECO:0000313" key="1">
    <source>
        <dbReference type="EMBL" id="KAB2569021.1"/>
    </source>
</evidence>
<dbReference type="AlphaFoldDB" id="A0A5N5CUM2"/>
<sequence>MTALFCCSNTEPYRPRALSHEPKFTAFMKWATFPREATAQSTGEQGDKLANLGYPHVIQLVKQVNYGPLESRRYFAVAKGNDEEEAFVEVTESDLIAANYKKLNAYKNFKCSTHNKFFEVNVYEKDPFNAHHWRQNIARPGSEIDL</sequence>
<dbReference type="Proteomes" id="UP000325902">
    <property type="component" value="Unassembled WGS sequence"/>
</dbReference>
<comment type="caution">
    <text evidence="1">The sequence shown here is derived from an EMBL/GenBank/DDBJ whole genome shotgun (WGS) entry which is preliminary data.</text>
</comment>
<name>A0A5N5CUM2_9PEZI</name>
<keyword evidence="2" id="KW-1185">Reference proteome</keyword>
<dbReference type="OrthoDB" id="10264507at2759"/>
<gene>
    <name evidence="1" type="ORF">DBV05_g12301</name>
</gene>
<evidence type="ECO:0000313" key="2">
    <source>
        <dbReference type="Proteomes" id="UP000325902"/>
    </source>
</evidence>
<protein>
    <submittedName>
        <fullName evidence="1">Uncharacterized protein</fullName>
    </submittedName>
</protein>
<organism evidence="1 2">
    <name type="scientific">Lasiodiplodia theobromae</name>
    <dbReference type="NCBI Taxonomy" id="45133"/>
    <lineage>
        <taxon>Eukaryota</taxon>
        <taxon>Fungi</taxon>
        <taxon>Dikarya</taxon>
        <taxon>Ascomycota</taxon>
        <taxon>Pezizomycotina</taxon>
        <taxon>Dothideomycetes</taxon>
        <taxon>Dothideomycetes incertae sedis</taxon>
        <taxon>Botryosphaeriales</taxon>
        <taxon>Botryosphaeriaceae</taxon>
        <taxon>Lasiodiplodia</taxon>
    </lineage>
</organism>